<accession>A0A9D1N7F8</accession>
<comment type="caution">
    <text evidence="5">The sequence shown here is derived from an EMBL/GenBank/DDBJ whole genome shotgun (WGS) entry which is preliminary data.</text>
</comment>
<dbReference type="InterPro" id="IPR003149">
    <property type="entry name" value="Fe_hydrogenase_ssu"/>
</dbReference>
<protein>
    <submittedName>
        <fullName evidence="5">Iron hydrogenase small subunit</fullName>
    </submittedName>
</protein>
<dbReference type="Proteomes" id="UP000824130">
    <property type="component" value="Unassembled WGS sequence"/>
</dbReference>
<feature type="domain" description="4Fe-4S ferredoxin-type" evidence="4">
    <location>
        <begin position="17"/>
        <end position="45"/>
    </location>
</feature>
<keyword evidence="2" id="KW-0408">Iron</keyword>
<dbReference type="GO" id="GO:0051536">
    <property type="term" value="F:iron-sulfur cluster binding"/>
    <property type="evidence" value="ECO:0007669"/>
    <property type="project" value="UniProtKB-KW"/>
</dbReference>
<dbReference type="InterPro" id="IPR013352">
    <property type="entry name" value="Fe_hydrogenase_subset"/>
</dbReference>
<dbReference type="SUPFAM" id="SSF54862">
    <property type="entry name" value="4Fe-4S ferredoxins"/>
    <property type="match status" value="1"/>
</dbReference>
<dbReference type="PROSITE" id="PS00198">
    <property type="entry name" value="4FE4S_FER_1"/>
    <property type="match status" value="1"/>
</dbReference>
<dbReference type="InterPro" id="IPR009016">
    <property type="entry name" value="Fe_hydrogenase"/>
</dbReference>
<dbReference type="Gene3D" id="4.10.260.20">
    <property type="entry name" value="Iron hydrogenase, small subunit"/>
    <property type="match status" value="1"/>
</dbReference>
<dbReference type="PROSITE" id="PS51379">
    <property type="entry name" value="4FE4S_FER_2"/>
    <property type="match status" value="2"/>
</dbReference>
<dbReference type="InterPro" id="IPR017900">
    <property type="entry name" value="4Fe4S_Fe_S_CS"/>
</dbReference>
<gene>
    <name evidence="5" type="ORF">IAD25_07635</name>
</gene>
<evidence type="ECO:0000256" key="2">
    <source>
        <dbReference type="ARBA" id="ARBA00023004"/>
    </source>
</evidence>
<feature type="domain" description="4Fe-4S ferredoxin-type" evidence="4">
    <location>
        <begin position="48"/>
        <end position="78"/>
    </location>
</feature>
<dbReference type="Pfam" id="PF02906">
    <property type="entry name" value="Fe_hyd_lg_C"/>
    <property type="match status" value="1"/>
</dbReference>
<dbReference type="NCBIfam" id="TIGR02512">
    <property type="entry name" value="FeFe_hydrog_A"/>
    <property type="match status" value="1"/>
</dbReference>
<evidence type="ECO:0000256" key="1">
    <source>
        <dbReference type="ARBA" id="ARBA00022723"/>
    </source>
</evidence>
<dbReference type="InterPro" id="IPR036991">
    <property type="entry name" value="Fe_hydrogenase_ssu_sf"/>
</dbReference>
<keyword evidence="1" id="KW-0479">Metal-binding</keyword>
<dbReference type="Pfam" id="PF02256">
    <property type="entry name" value="Fe_hyd_SSU"/>
    <property type="match status" value="1"/>
</dbReference>
<reference evidence="5" key="1">
    <citation type="submission" date="2020-10" db="EMBL/GenBank/DDBJ databases">
        <authorList>
            <person name="Gilroy R."/>
        </authorList>
    </citation>
    <scope>NUCLEOTIDE SEQUENCE</scope>
    <source>
        <strain evidence="5">ChiSjej4B22-8349</strain>
    </source>
</reference>
<proteinExistence type="predicted"/>
<dbReference type="AlphaFoldDB" id="A0A9D1N7F8"/>
<dbReference type="InterPro" id="IPR017896">
    <property type="entry name" value="4Fe4S_Fe-S-bd"/>
</dbReference>
<dbReference type="GO" id="GO:0005506">
    <property type="term" value="F:iron ion binding"/>
    <property type="evidence" value="ECO:0007669"/>
    <property type="project" value="InterPro"/>
</dbReference>
<dbReference type="SMART" id="SM00902">
    <property type="entry name" value="Fe_hyd_SSU"/>
    <property type="match status" value="1"/>
</dbReference>
<name>A0A9D1N7F8_9FIRM</name>
<dbReference type="GO" id="GO:0008901">
    <property type="term" value="F:ferredoxin hydrogenase activity"/>
    <property type="evidence" value="ECO:0007669"/>
    <property type="project" value="InterPro"/>
</dbReference>
<evidence type="ECO:0000256" key="3">
    <source>
        <dbReference type="ARBA" id="ARBA00023014"/>
    </source>
</evidence>
<organism evidence="5 6">
    <name type="scientific">Candidatus Allocopromorpha excrementipullorum</name>
    <dbReference type="NCBI Taxonomy" id="2840743"/>
    <lineage>
        <taxon>Bacteria</taxon>
        <taxon>Bacillati</taxon>
        <taxon>Bacillota</taxon>
        <taxon>Clostridia</taxon>
        <taxon>Eubacteriales</taxon>
        <taxon>Eubacteriaceae</taxon>
        <taxon>Eubacteriaceae incertae sedis</taxon>
        <taxon>Candidatus Allocopromorpha</taxon>
    </lineage>
</organism>
<dbReference type="EMBL" id="DVOB01000162">
    <property type="protein sequence ID" value="HIU96557.1"/>
    <property type="molecule type" value="Genomic_DNA"/>
</dbReference>
<dbReference type="Gene3D" id="3.40.950.10">
    <property type="entry name" value="Fe-only Hydrogenase (Larger Subunit), Chain L, domain 3"/>
    <property type="match status" value="1"/>
</dbReference>
<dbReference type="InterPro" id="IPR050340">
    <property type="entry name" value="Cytosolic_Fe-S_CAF"/>
</dbReference>
<dbReference type="Gene3D" id="3.40.50.1780">
    <property type="match status" value="1"/>
</dbReference>
<dbReference type="Pfam" id="PF13237">
    <property type="entry name" value="Fer4_10"/>
    <property type="match status" value="1"/>
</dbReference>
<dbReference type="SUPFAM" id="SSF53920">
    <property type="entry name" value="Fe-only hydrogenase"/>
    <property type="match status" value="1"/>
</dbReference>
<dbReference type="PANTHER" id="PTHR11615">
    <property type="entry name" value="NITRATE, FORMATE, IRON DEHYDROGENASE"/>
    <property type="match status" value="1"/>
</dbReference>
<dbReference type="Gene3D" id="3.30.70.20">
    <property type="match status" value="1"/>
</dbReference>
<keyword evidence="3" id="KW-0411">Iron-sulfur</keyword>
<evidence type="ECO:0000313" key="5">
    <source>
        <dbReference type="EMBL" id="HIU96557.1"/>
    </source>
</evidence>
<evidence type="ECO:0000259" key="4">
    <source>
        <dbReference type="PROSITE" id="PS51379"/>
    </source>
</evidence>
<sequence>MNGERYDRYVAVSGDNPAIVKDLDLCVACGHCLAVCQEQIGVSGNTWDVPGAEAEVNCIGCGQCSAACPEQAITLRSEIDMVRQAVNDPSKIVVFSTSPSVRVGIGDAFTDVAGTYSEGKMVSAIRALGADYVLDVTFAADLTIIEEGCELLSRLLAGSGPLPQFTSCCPAWVRYVEEYYPQYIPNLSSAKSPIGMQGATIKTYFAAKMGLSPLDIVTVNVTPCTAKKAEIRRPELNDAGELLGRPDMRDNDHVITTKELAQWMEEEGIEFASLPDGSFDSMLGKGSGAGVIFGNTGGVMEAALRMAYGSLTGRKPPEALFDLEPVRGMRGVKEATVDIDGTAVRIAVIYGTANAAEFLDGDISGYHFIEVMTCPGGCISGAGQPQMHRIPVTDDIRLSRMKSMYEEDESMTLRNSVDNPEVNRVYTEFYGRPLSEMAEKLLHTEYTDRKAGSTER</sequence>
<reference evidence="5" key="2">
    <citation type="journal article" date="2021" name="PeerJ">
        <title>Extensive microbial diversity within the chicken gut microbiome revealed by metagenomics and culture.</title>
        <authorList>
            <person name="Gilroy R."/>
            <person name="Ravi A."/>
            <person name="Getino M."/>
            <person name="Pursley I."/>
            <person name="Horton D.L."/>
            <person name="Alikhan N.F."/>
            <person name="Baker D."/>
            <person name="Gharbi K."/>
            <person name="Hall N."/>
            <person name="Watson M."/>
            <person name="Adriaenssens E.M."/>
            <person name="Foster-Nyarko E."/>
            <person name="Jarju S."/>
            <person name="Secka A."/>
            <person name="Antonio M."/>
            <person name="Oren A."/>
            <person name="Chaudhuri R.R."/>
            <person name="La Ragione R."/>
            <person name="Hildebrand F."/>
            <person name="Pallen M.J."/>
        </authorList>
    </citation>
    <scope>NUCLEOTIDE SEQUENCE</scope>
    <source>
        <strain evidence="5">ChiSjej4B22-8349</strain>
    </source>
</reference>
<evidence type="ECO:0000313" key="6">
    <source>
        <dbReference type="Proteomes" id="UP000824130"/>
    </source>
</evidence>
<dbReference type="InterPro" id="IPR004108">
    <property type="entry name" value="Fe_hydrogenase_lsu_C"/>
</dbReference>